<sequence>YGIIERCKELIEAGYDVRRPDKENVSLLHWAAINNRIELVKYYVSKGSIVDQLGGDLNSTPLHWATRQGHLSMVVLLLKHGADPTLVDREGFTCLHLAVQFQHMPIVAYLVAKGQDIDTPDMNGQTALMMAASRIIGPEPTRFLIKLHASVNAVDKVHRNTPLHWAVLSGNVAALSALLDAGANVESINAMGETPLGMAQQNQNPWIIRCLLDATIDRSRGHFLLKVLKSFEKYKIILLFLMAVAVIWVTGYIADMESDSWLLKGILFVSTWLVIQLMIRRFISMQTYSYIPLAFLTASLFWMVITWFIRFLPDMPESDFQIPFALSITGCIYYFYKTWTAGPGYLQVPEQEQNRTIVTLAEADCLDPRVFCTRCLIRKPLRSKHCLVCDLCVAKYDHHCLWIASCIGAWNQRYFVAFLFFLFTVVIWMGYGTIVYWSLHCTTSYEKDGLWLFLTQIISCSPWIVWIFLLVVFHSSWVTFLLLNQLYQTFYLGLTTSERVSLIKRAHTGRSLGLKQNPFNHGCRQNLVDFFQCRCFGMCTPNRIDWTRQYSMDFEQPRANGFQFV</sequence>
<organism evidence="14 15">
    <name type="scientific">Scyliorhinus torazame</name>
    <name type="common">Cloudy catshark</name>
    <name type="synonym">Catulus torazame</name>
    <dbReference type="NCBI Taxonomy" id="75743"/>
    <lineage>
        <taxon>Eukaryota</taxon>
        <taxon>Metazoa</taxon>
        <taxon>Chordata</taxon>
        <taxon>Craniata</taxon>
        <taxon>Vertebrata</taxon>
        <taxon>Chondrichthyes</taxon>
        <taxon>Elasmobranchii</taxon>
        <taxon>Galeomorphii</taxon>
        <taxon>Galeoidea</taxon>
        <taxon>Carcharhiniformes</taxon>
        <taxon>Scyliorhinidae</taxon>
        <taxon>Scyliorhinus</taxon>
    </lineage>
</organism>
<dbReference type="Pfam" id="PF00023">
    <property type="entry name" value="Ank"/>
    <property type="match status" value="1"/>
</dbReference>
<evidence type="ECO:0000256" key="8">
    <source>
        <dbReference type="ARBA" id="ARBA00023043"/>
    </source>
</evidence>
<accession>A0A401PC07</accession>
<comment type="caution">
    <text evidence="14">The sequence shown here is derived from an EMBL/GenBank/DDBJ whole genome shotgun (WGS) entry which is preliminary data.</text>
</comment>
<evidence type="ECO:0000256" key="5">
    <source>
        <dbReference type="ARBA" id="ARBA00022737"/>
    </source>
</evidence>
<feature type="transmembrane region" description="Helical" evidence="12">
    <location>
        <begin position="260"/>
        <end position="278"/>
    </location>
</feature>
<dbReference type="PROSITE" id="PS50088">
    <property type="entry name" value="ANK_REPEAT"/>
    <property type="match status" value="3"/>
</dbReference>
<dbReference type="SUPFAM" id="SSF48403">
    <property type="entry name" value="Ankyrin repeat"/>
    <property type="match status" value="1"/>
</dbReference>
<dbReference type="GO" id="GO:0000139">
    <property type="term" value="C:Golgi membrane"/>
    <property type="evidence" value="ECO:0007669"/>
    <property type="project" value="UniProtKB-SubCell"/>
</dbReference>
<dbReference type="InterPro" id="IPR036770">
    <property type="entry name" value="Ankyrin_rpt-contain_sf"/>
</dbReference>
<dbReference type="EC" id="2.3.1.225" evidence="12"/>
<dbReference type="Gene3D" id="1.25.40.20">
    <property type="entry name" value="Ankyrin repeat-containing domain"/>
    <property type="match status" value="1"/>
</dbReference>
<feature type="repeat" description="ANK" evidence="11">
    <location>
        <begin position="90"/>
        <end position="122"/>
    </location>
</feature>
<keyword evidence="12" id="KW-0808">Transferase</keyword>
<evidence type="ECO:0000256" key="6">
    <source>
        <dbReference type="ARBA" id="ARBA00022989"/>
    </source>
</evidence>
<dbReference type="AlphaFoldDB" id="A0A401PC07"/>
<dbReference type="SMART" id="SM00248">
    <property type="entry name" value="ANK"/>
    <property type="match status" value="6"/>
</dbReference>
<evidence type="ECO:0000256" key="12">
    <source>
        <dbReference type="RuleBase" id="RU079119"/>
    </source>
</evidence>
<dbReference type="OrthoDB" id="6781668at2759"/>
<evidence type="ECO:0000256" key="9">
    <source>
        <dbReference type="ARBA" id="ARBA00023136"/>
    </source>
</evidence>
<evidence type="ECO:0000313" key="15">
    <source>
        <dbReference type="Proteomes" id="UP000288216"/>
    </source>
</evidence>
<feature type="transmembrane region" description="Helical" evidence="12">
    <location>
        <begin position="290"/>
        <end position="308"/>
    </location>
</feature>
<evidence type="ECO:0000256" key="3">
    <source>
        <dbReference type="ARBA" id="ARBA00010104"/>
    </source>
</evidence>
<keyword evidence="12" id="KW-0012">Acyltransferase</keyword>
<dbReference type="PANTHER" id="PTHR24161:SF16">
    <property type="entry name" value="PALMITOYLTRANSFERASE ZDHHC13"/>
    <property type="match status" value="1"/>
</dbReference>
<feature type="domain" description="Palmitoyltransferase DHHC" evidence="13">
    <location>
        <begin position="368"/>
        <end position="500"/>
    </location>
</feature>
<comment type="subcellular location">
    <subcellularLocation>
        <location evidence="1">Cytoplasmic vesicle membrane</location>
        <topology evidence="1">Multi-pass membrane protein</topology>
    </subcellularLocation>
    <subcellularLocation>
        <location evidence="2">Golgi apparatus membrane</location>
        <topology evidence="2">Multi-pass membrane protein</topology>
    </subcellularLocation>
</comment>
<feature type="repeat" description="ANK" evidence="11">
    <location>
        <begin position="57"/>
        <end position="89"/>
    </location>
</feature>
<keyword evidence="6 12" id="KW-1133">Transmembrane helix</keyword>
<evidence type="ECO:0000256" key="7">
    <source>
        <dbReference type="ARBA" id="ARBA00023034"/>
    </source>
</evidence>
<dbReference type="InterPro" id="IPR001594">
    <property type="entry name" value="Palmitoyltrfase_DHHC"/>
</dbReference>
<evidence type="ECO:0000256" key="1">
    <source>
        <dbReference type="ARBA" id="ARBA00004439"/>
    </source>
</evidence>
<dbReference type="Proteomes" id="UP000288216">
    <property type="component" value="Unassembled WGS sequence"/>
</dbReference>
<protein>
    <recommendedName>
        <fullName evidence="12">Palmitoyltransferase</fullName>
        <ecNumber evidence="12">2.3.1.225</ecNumber>
    </recommendedName>
</protein>
<gene>
    <name evidence="14" type="ORF">scyTo_0001336</name>
</gene>
<evidence type="ECO:0000256" key="4">
    <source>
        <dbReference type="ARBA" id="ARBA00022692"/>
    </source>
</evidence>
<dbReference type="PROSITE" id="PS50297">
    <property type="entry name" value="ANK_REP_REGION"/>
    <property type="match status" value="3"/>
</dbReference>
<keyword evidence="9 12" id="KW-0472">Membrane</keyword>
<name>A0A401PC07_SCYTO</name>
<feature type="transmembrane region" description="Helical" evidence="12">
    <location>
        <begin position="320"/>
        <end position="336"/>
    </location>
</feature>
<dbReference type="GO" id="GO:0030659">
    <property type="term" value="C:cytoplasmic vesicle membrane"/>
    <property type="evidence" value="ECO:0007669"/>
    <property type="project" value="UniProtKB-SubCell"/>
</dbReference>
<evidence type="ECO:0000256" key="10">
    <source>
        <dbReference type="ARBA" id="ARBA00023329"/>
    </source>
</evidence>
<dbReference type="GO" id="GO:0019706">
    <property type="term" value="F:protein-cysteine S-palmitoyltransferase activity"/>
    <property type="evidence" value="ECO:0007669"/>
    <property type="project" value="UniProtKB-EC"/>
</dbReference>
<feature type="non-terminal residue" evidence="14">
    <location>
        <position position="1"/>
    </location>
</feature>
<dbReference type="InterPro" id="IPR002110">
    <property type="entry name" value="Ankyrin_rpt"/>
</dbReference>
<comment type="catalytic activity">
    <reaction evidence="12">
        <text>L-cysteinyl-[protein] + hexadecanoyl-CoA = S-hexadecanoyl-L-cysteinyl-[protein] + CoA</text>
        <dbReference type="Rhea" id="RHEA:36683"/>
        <dbReference type="Rhea" id="RHEA-COMP:10131"/>
        <dbReference type="Rhea" id="RHEA-COMP:11032"/>
        <dbReference type="ChEBI" id="CHEBI:29950"/>
        <dbReference type="ChEBI" id="CHEBI:57287"/>
        <dbReference type="ChEBI" id="CHEBI:57379"/>
        <dbReference type="ChEBI" id="CHEBI:74151"/>
        <dbReference type="EC" id="2.3.1.225"/>
    </reaction>
</comment>
<comment type="domain">
    <text evidence="12">The DHHC domain is required for palmitoyltransferase activity.</text>
</comment>
<keyword evidence="5" id="KW-0677">Repeat</keyword>
<keyword evidence="4 12" id="KW-0812">Transmembrane</keyword>
<dbReference type="Pfam" id="PF01529">
    <property type="entry name" value="DHHC"/>
    <property type="match status" value="1"/>
</dbReference>
<proteinExistence type="inferred from homology"/>
<evidence type="ECO:0000256" key="11">
    <source>
        <dbReference type="PROSITE-ProRule" id="PRU00023"/>
    </source>
</evidence>
<keyword evidence="8 11" id="KW-0040">ANK repeat</keyword>
<feature type="transmembrane region" description="Helical" evidence="12">
    <location>
        <begin position="414"/>
        <end position="439"/>
    </location>
</feature>
<keyword evidence="10" id="KW-0968">Cytoplasmic vesicle</keyword>
<dbReference type="STRING" id="75743.A0A401PC07"/>
<comment type="similarity">
    <text evidence="3">Belongs to the DHHC palmitoyltransferase family. AKR/ZDHHC17 subfamily.</text>
</comment>
<dbReference type="EMBL" id="BFAA01000296">
    <property type="protein sequence ID" value="GCB70651.1"/>
    <property type="molecule type" value="Genomic_DNA"/>
</dbReference>
<dbReference type="OMA" id="PERHNAT"/>
<feature type="transmembrane region" description="Helical" evidence="12">
    <location>
        <begin position="451"/>
        <end position="473"/>
    </location>
</feature>
<keyword evidence="15" id="KW-1185">Reference proteome</keyword>
<keyword evidence="7" id="KW-0333">Golgi apparatus</keyword>
<evidence type="ECO:0000313" key="14">
    <source>
        <dbReference type="EMBL" id="GCB70651.1"/>
    </source>
</evidence>
<feature type="repeat" description="ANK" evidence="11">
    <location>
        <begin position="158"/>
        <end position="190"/>
    </location>
</feature>
<evidence type="ECO:0000259" key="13">
    <source>
        <dbReference type="Pfam" id="PF01529"/>
    </source>
</evidence>
<dbReference type="PANTHER" id="PTHR24161">
    <property type="entry name" value="ANK_REP_REGION DOMAIN-CONTAINING PROTEIN-RELATED"/>
    <property type="match status" value="1"/>
</dbReference>
<dbReference type="PROSITE" id="PS50216">
    <property type="entry name" value="DHHC"/>
    <property type="match status" value="1"/>
</dbReference>
<evidence type="ECO:0000256" key="2">
    <source>
        <dbReference type="ARBA" id="ARBA00004653"/>
    </source>
</evidence>
<feature type="transmembrane region" description="Helical" evidence="12">
    <location>
        <begin position="236"/>
        <end position="254"/>
    </location>
</feature>
<dbReference type="Pfam" id="PF12796">
    <property type="entry name" value="Ank_2"/>
    <property type="match status" value="2"/>
</dbReference>
<reference evidence="14 15" key="1">
    <citation type="journal article" date="2018" name="Nat. Ecol. Evol.">
        <title>Shark genomes provide insights into elasmobranch evolution and the origin of vertebrates.</title>
        <authorList>
            <person name="Hara Y"/>
            <person name="Yamaguchi K"/>
            <person name="Onimaru K"/>
            <person name="Kadota M"/>
            <person name="Koyanagi M"/>
            <person name="Keeley SD"/>
            <person name="Tatsumi K"/>
            <person name="Tanaka K"/>
            <person name="Motone F"/>
            <person name="Kageyama Y"/>
            <person name="Nozu R"/>
            <person name="Adachi N"/>
            <person name="Nishimura O"/>
            <person name="Nakagawa R"/>
            <person name="Tanegashima C"/>
            <person name="Kiyatake I"/>
            <person name="Matsumoto R"/>
            <person name="Murakumo K"/>
            <person name="Nishida K"/>
            <person name="Terakita A"/>
            <person name="Kuratani S"/>
            <person name="Sato K"/>
            <person name="Hyodo S Kuraku.S."/>
        </authorList>
    </citation>
    <scope>NUCLEOTIDE SEQUENCE [LARGE SCALE GENOMIC DNA]</scope>
</reference>